<protein>
    <recommendedName>
        <fullName evidence="9">ML-like domain-containing protein</fullName>
    </recommendedName>
</protein>
<evidence type="ECO:0000256" key="4">
    <source>
        <dbReference type="ARBA" id="ARBA00022729"/>
    </source>
</evidence>
<evidence type="ECO:0000256" key="7">
    <source>
        <dbReference type="SAM" id="MobiDB-lite"/>
    </source>
</evidence>
<dbReference type="Pfam" id="PF14558">
    <property type="entry name" value="TRP_N"/>
    <property type="match status" value="1"/>
</dbReference>
<dbReference type="OrthoDB" id="5312224at2759"/>
<dbReference type="PANTHER" id="PTHR31145:SF6">
    <property type="entry name" value="INTEGRAL MEMBRANE PROTEIN (AFU_ORTHOLOGUE AFUA_7G01610)"/>
    <property type="match status" value="1"/>
</dbReference>
<keyword evidence="4" id="KW-0732">Signal</keyword>
<feature type="compositionally biased region" description="Pro residues" evidence="7">
    <location>
        <begin position="893"/>
        <end position="903"/>
    </location>
</feature>
<feature type="region of interest" description="Disordered" evidence="7">
    <location>
        <begin position="890"/>
        <end position="1158"/>
    </location>
</feature>
<reference evidence="10 11" key="1">
    <citation type="submission" date="2015-01" db="EMBL/GenBank/DDBJ databases">
        <title>The Genome Sequence of Exophiala sideris CBS121828.</title>
        <authorList>
            <consortium name="The Broad Institute Genomics Platform"/>
            <person name="Cuomo C."/>
            <person name="de Hoog S."/>
            <person name="Gorbushina A."/>
            <person name="Stielow B."/>
            <person name="Teixiera M."/>
            <person name="Abouelleil A."/>
            <person name="Chapman S.B."/>
            <person name="Priest M."/>
            <person name="Young S.K."/>
            <person name="Wortman J."/>
            <person name="Nusbaum C."/>
            <person name="Birren B."/>
        </authorList>
    </citation>
    <scope>NUCLEOTIDE SEQUENCE [LARGE SCALE GENOMIC DNA]</scope>
    <source>
        <strain evidence="10 11">CBS 121828</strain>
    </source>
</reference>
<dbReference type="STRING" id="1016849.A0A0D1YKF4"/>
<evidence type="ECO:0000256" key="6">
    <source>
        <dbReference type="ARBA" id="ARBA00023136"/>
    </source>
</evidence>
<keyword evidence="5 8" id="KW-1133">Transmembrane helix</keyword>
<accession>A0A0D1YKF4</accession>
<feature type="compositionally biased region" description="Polar residues" evidence="7">
    <location>
        <begin position="707"/>
        <end position="727"/>
    </location>
</feature>
<feature type="transmembrane region" description="Helical" evidence="8">
    <location>
        <begin position="241"/>
        <end position="263"/>
    </location>
</feature>
<evidence type="ECO:0000313" key="11">
    <source>
        <dbReference type="Proteomes" id="UP000053599"/>
    </source>
</evidence>
<dbReference type="AlphaFoldDB" id="A0A0D1YKF4"/>
<feature type="compositionally biased region" description="Pro residues" evidence="7">
    <location>
        <begin position="963"/>
        <end position="972"/>
    </location>
</feature>
<evidence type="ECO:0000256" key="1">
    <source>
        <dbReference type="ARBA" id="ARBA00004141"/>
    </source>
</evidence>
<dbReference type="SMART" id="SM01320">
    <property type="entry name" value="TRP_N"/>
    <property type="match status" value="1"/>
</dbReference>
<name>A0A0D1YKF4_9EURO</name>
<feature type="transmembrane region" description="Helical" evidence="8">
    <location>
        <begin position="452"/>
        <end position="476"/>
    </location>
</feature>
<comment type="similarity">
    <text evidence="2">Belongs to the transient receptor potential (TRP) ion channel family.</text>
</comment>
<feature type="domain" description="ML-like" evidence="9">
    <location>
        <begin position="51"/>
        <end position="234"/>
    </location>
</feature>
<dbReference type="HOGENOM" id="CLU_004278_0_0_1"/>
<keyword evidence="3 8" id="KW-0812">Transmembrane</keyword>
<evidence type="ECO:0000259" key="9">
    <source>
        <dbReference type="SMART" id="SM01320"/>
    </source>
</evidence>
<proteinExistence type="inferred from homology"/>
<dbReference type="GO" id="GO:0055085">
    <property type="term" value="P:transmembrane transport"/>
    <property type="evidence" value="ECO:0007669"/>
    <property type="project" value="TreeGrafter"/>
</dbReference>
<evidence type="ECO:0000256" key="2">
    <source>
        <dbReference type="ARBA" id="ARBA00010642"/>
    </source>
</evidence>
<organism evidence="10 11">
    <name type="scientific">Exophiala sideris</name>
    <dbReference type="NCBI Taxonomy" id="1016849"/>
    <lineage>
        <taxon>Eukaryota</taxon>
        <taxon>Fungi</taxon>
        <taxon>Dikarya</taxon>
        <taxon>Ascomycota</taxon>
        <taxon>Pezizomycotina</taxon>
        <taxon>Eurotiomycetes</taxon>
        <taxon>Chaetothyriomycetidae</taxon>
        <taxon>Chaetothyriales</taxon>
        <taxon>Herpotrichiellaceae</taxon>
        <taxon>Exophiala</taxon>
    </lineage>
</organism>
<dbReference type="InterPro" id="IPR010308">
    <property type="entry name" value="TRP_C"/>
</dbReference>
<feature type="compositionally biased region" description="Basic and acidic residues" evidence="7">
    <location>
        <begin position="911"/>
        <end position="942"/>
    </location>
</feature>
<dbReference type="Pfam" id="PF06011">
    <property type="entry name" value="TRP"/>
    <property type="match status" value="1"/>
</dbReference>
<feature type="compositionally biased region" description="Polar residues" evidence="7">
    <location>
        <begin position="1049"/>
        <end position="1083"/>
    </location>
</feature>
<comment type="subcellular location">
    <subcellularLocation>
        <location evidence="1">Membrane</location>
        <topology evidence="1">Multi-pass membrane protein</topology>
    </subcellularLocation>
</comment>
<feature type="transmembrane region" description="Helical" evidence="8">
    <location>
        <begin position="427"/>
        <end position="446"/>
    </location>
</feature>
<gene>
    <name evidence="10" type="ORF">PV11_03659</name>
</gene>
<keyword evidence="6 8" id="KW-0472">Membrane</keyword>
<dbReference type="GO" id="GO:0016020">
    <property type="term" value="C:membrane"/>
    <property type="evidence" value="ECO:0007669"/>
    <property type="project" value="UniProtKB-SubCell"/>
</dbReference>
<evidence type="ECO:0000256" key="8">
    <source>
        <dbReference type="SAM" id="Phobius"/>
    </source>
</evidence>
<feature type="transmembrane region" description="Helical" evidence="8">
    <location>
        <begin position="375"/>
        <end position="396"/>
    </location>
</feature>
<feature type="transmembrane region" description="Helical" evidence="8">
    <location>
        <begin position="505"/>
        <end position="525"/>
    </location>
</feature>
<dbReference type="InterPro" id="IPR032800">
    <property type="entry name" value="TRP_N"/>
</dbReference>
<dbReference type="InterPro" id="IPR040241">
    <property type="entry name" value="TRP_Flc/Pkd2-like"/>
</dbReference>
<sequence length="1158" mass="126572">MRSQDEVSGTLWEQDGKKHKKSSTNWKRYVRLQNSPIVVILLLSLFLTSVAEAAYIEFQNCLDKSITNSSPRLLQFTPLNVSAIFNTTSTYHNLNVTVYGNVSGKATAQTYPSPNDPSWSNPNVTFGKIPDVSESNNKYTTLFARYNFLSYTPWSADPTRFCESVVQEDCPLAPAFFVNASDLSQLPAFSVAHDMESSYSFASIQATLRIQSGDSNGQYYSCVTATITPDLGGYLRGLLRFLPLAVLIVVGVATVAASIWSPWGSTDLFHWTSNFGRDEDLLRLVTPGFGDCLQYIQFVVLTGSLSLNYPGFYQPAVSRVSWSSLMFNESFVSKGNGTQSLVDGIYEYRNGTKYGLDNMSQLVGMTSDRDISADMIVWLVVLVGGVTILTQLGFAARWGYRLFARESAEDLRSKNGPFTIGNIVRLALNYFLLPWTALSFYQLLIATRGPSYSVALAAVSLVAIVAFSVRLMLLFVRTRPRSFLFDDLLTVLTYGPLYNTYCDDAAIFALIPLLVNFLRGIAIGAVQPSGVAQVVLLAICELVMILTLNAFRPYPSATSMNIYHTCFAVIRLFTILLSIAFVPSLGVESATRGWIGYAILVIHACTLVFGFFLNAVQTLIEVIARMAGAGGRDHDTGGATRGGLNKVFGMRQLSRRMPRARDQASRHSMASNTAMLTAMDSDQKTLQMAKTRSRSVSAASGALLDSGMSSHRLSQNLDGALGQTTPDRSNRASRRLTNRLSGSTSLGGIVGLHKAETKDPYYRPPRRNTMDQLSGNDARPDVTVTGKTVVPDERMVDDDAGEGTSTPLQLQEEGFEDVVIEGPRSKTDYAVREVDFYYGVRGAALSSGTRKLKTGPADPTGPVSTARGWFKGIIGGKTKEKTKGFEVVRSARAPPPGLFPPTPEVAVQESEPYHDEQQQVENSRPDHEHPRVVSPVSRREGASEGVYDDVSSLEYDEEDEPISPIPSLPPSLPLIDSVGGIELPSRIGSEVSRRSRNKRPRPDELDIPAVPAIPRKSSRRQSGSDTEFPRGSRTSLAGPSKFPDHKGHTQSLSAGRIPFTNTQPSAARSQRYSTGAESTTSSVIRDGEENPPAQSSYITRLRHSGSALGPVHGANIRNERPSGMGFVHQHKTSDNIHYNPTTPEYEGSTAEVMGRPGY</sequence>
<feature type="transmembrane region" description="Helical" evidence="8">
    <location>
        <begin position="37"/>
        <end position="56"/>
    </location>
</feature>
<dbReference type="EMBL" id="KN846952">
    <property type="protein sequence ID" value="KIV81474.1"/>
    <property type="molecule type" value="Genomic_DNA"/>
</dbReference>
<dbReference type="Proteomes" id="UP000053599">
    <property type="component" value="Unassembled WGS sequence"/>
</dbReference>
<evidence type="ECO:0000256" key="5">
    <source>
        <dbReference type="ARBA" id="ARBA00022989"/>
    </source>
</evidence>
<evidence type="ECO:0000313" key="10">
    <source>
        <dbReference type="EMBL" id="KIV81474.1"/>
    </source>
</evidence>
<evidence type="ECO:0000256" key="3">
    <source>
        <dbReference type="ARBA" id="ARBA00022692"/>
    </source>
</evidence>
<feature type="transmembrane region" description="Helical" evidence="8">
    <location>
        <begin position="562"/>
        <end position="582"/>
    </location>
</feature>
<dbReference type="PANTHER" id="PTHR31145">
    <property type="entry name" value="INTEGRAL MEMBRANE PROTEIN (AFU_ORTHOLOGUE AFUA_7G01610)"/>
    <property type="match status" value="1"/>
</dbReference>
<feature type="transmembrane region" description="Helical" evidence="8">
    <location>
        <begin position="594"/>
        <end position="616"/>
    </location>
</feature>
<feature type="region of interest" description="Disordered" evidence="7">
    <location>
        <begin position="707"/>
        <end position="783"/>
    </location>
</feature>
<feature type="transmembrane region" description="Helical" evidence="8">
    <location>
        <begin position="531"/>
        <end position="550"/>
    </location>
</feature>